<evidence type="ECO:0000313" key="8">
    <source>
        <dbReference type="EMBL" id="SOQ56811.1"/>
    </source>
</evidence>
<organism evidence="8">
    <name type="scientific">Spodoptera frugiperda</name>
    <name type="common">Fall armyworm</name>
    <dbReference type="NCBI Taxonomy" id="7108"/>
    <lineage>
        <taxon>Eukaryota</taxon>
        <taxon>Metazoa</taxon>
        <taxon>Ecdysozoa</taxon>
        <taxon>Arthropoda</taxon>
        <taxon>Hexapoda</taxon>
        <taxon>Insecta</taxon>
        <taxon>Pterygota</taxon>
        <taxon>Neoptera</taxon>
        <taxon>Endopterygota</taxon>
        <taxon>Lepidoptera</taxon>
        <taxon>Glossata</taxon>
        <taxon>Ditrysia</taxon>
        <taxon>Noctuoidea</taxon>
        <taxon>Noctuidae</taxon>
        <taxon>Amphipyrinae</taxon>
        <taxon>Spodoptera</taxon>
    </lineage>
</organism>
<keyword evidence="5" id="KW-0325">Glycoprotein</keyword>
<feature type="domain" description="Carboxylesterase type B" evidence="7">
    <location>
        <begin position="11"/>
        <end position="530"/>
    </location>
</feature>
<dbReference type="AlphaFoldDB" id="A0A2H1WUS0"/>
<name>A0A2H1WUS0_SPOFR</name>
<keyword evidence="2" id="KW-0719">Serine esterase</keyword>
<evidence type="ECO:0000256" key="2">
    <source>
        <dbReference type="ARBA" id="ARBA00022487"/>
    </source>
</evidence>
<sequence>MCSVPEDVKCIVETKDGPICGYIDKNDEGTYYKFSGIPYAKPPLGRLRFMPPSPIEPWEKVRDCTEKQPLQLCCVLNKSIEGSEDCLYIEISTPNIKSETPMPVMFWIGSYGFTGIMDQLFDATLINNENVVFVRCGFRLGPFGFLSINDFTAPGNCGLKDLVMALKWVQRNISVFGGDPDNVTIFGSSSGGAMVHLMMLSPMATGLFHKAIIQSASALNNWSLTKNPSLAVIELANELNIQKTNKVEIIEELRTLPALDIMQAFHNMALRTQKAANHDIIDSIFKPCIEVDFEGQPAFLTKSPLLILKSGNFNKVPLIIGSNNIEAALLEFIKEDFYSDYEKFNENTSLIVPRSIAREDKVTKSIGQQLLKFYLGGEEHLTAETRTQYLQLISDYYFLYYVNRTVRMHSQSAPESPVYYYIVNYAGEWSVPTDINFLNSPGHCAELPFIFRIKMPEICKGSRDSVITRSRVIKLWTNFAKTGNPTPNEDDPLLQITWDPVENKDKLNYLSIGSELTKGRNPFYERMKFWDSLHQEHAFLRTIVYFNDIGKNILITSNPPQLRMGAMVINYACTIYTLKSSP</sequence>
<dbReference type="EC" id="3.1.1.-" evidence="6"/>
<keyword evidence="4" id="KW-1015">Disulfide bond</keyword>
<evidence type="ECO:0000256" key="3">
    <source>
        <dbReference type="ARBA" id="ARBA00022801"/>
    </source>
</evidence>
<proteinExistence type="inferred from homology"/>
<dbReference type="EMBL" id="ODYU01011211">
    <property type="protein sequence ID" value="SOQ56811.1"/>
    <property type="molecule type" value="Genomic_DNA"/>
</dbReference>
<dbReference type="PROSITE" id="PS00122">
    <property type="entry name" value="CARBOXYLESTERASE_B_1"/>
    <property type="match status" value="1"/>
</dbReference>
<protein>
    <recommendedName>
        <fullName evidence="6">Carboxylic ester hydrolase</fullName>
        <ecNumber evidence="6">3.1.1.-</ecNumber>
    </recommendedName>
</protein>
<evidence type="ECO:0000259" key="7">
    <source>
        <dbReference type="Pfam" id="PF00135"/>
    </source>
</evidence>
<dbReference type="InterPro" id="IPR029058">
    <property type="entry name" value="AB_hydrolase_fold"/>
</dbReference>
<dbReference type="PANTHER" id="PTHR11559">
    <property type="entry name" value="CARBOXYLESTERASE"/>
    <property type="match status" value="1"/>
</dbReference>
<evidence type="ECO:0000256" key="1">
    <source>
        <dbReference type="ARBA" id="ARBA00005964"/>
    </source>
</evidence>
<dbReference type="Pfam" id="PF00135">
    <property type="entry name" value="COesterase"/>
    <property type="match status" value="1"/>
</dbReference>
<dbReference type="SUPFAM" id="SSF53474">
    <property type="entry name" value="alpha/beta-Hydrolases"/>
    <property type="match status" value="1"/>
</dbReference>
<dbReference type="Gene3D" id="3.40.50.1820">
    <property type="entry name" value="alpha/beta hydrolase"/>
    <property type="match status" value="1"/>
</dbReference>
<accession>A0A2H1WUS0</accession>
<reference evidence="8" key="1">
    <citation type="submission" date="2016-07" db="EMBL/GenBank/DDBJ databases">
        <authorList>
            <person name="Bretaudeau A."/>
        </authorList>
    </citation>
    <scope>NUCLEOTIDE SEQUENCE</scope>
    <source>
        <strain evidence="8">Rice</strain>
        <tissue evidence="8">Whole body</tissue>
    </source>
</reference>
<gene>
    <name evidence="8" type="ORF">SFRICE_008490</name>
</gene>
<evidence type="ECO:0000256" key="6">
    <source>
        <dbReference type="RuleBase" id="RU361235"/>
    </source>
</evidence>
<evidence type="ECO:0000256" key="5">
    <source>
        <dbReference type="ARBA" id="ARBA00023180"/>
    </source>
</evidence>
<comment type="similarity">
    <text evidence="1 6">Belongs to the type-B carboxylesterase/lipase family.</text>
</comment>
<dbReference type="InterPro" id="IPR019826">
    <property type="entry name" value="Carboxylesterase_B_AS"/>
</dbReference>
<dbReference type="InterPro" id="IPR002018">
    <property type="entry name" value="CarbesteraseB"/>
</dbReference>
<keyword evidence="3 6" id="KW-0378">Hydrolase</keyword>
<evidence type="ECO:0000256" key="4">
    <source>
        <dbReference type="ARBA" id="ARBA00023157"/>
    </source>
</evidence>
<dbReference type="GO" id="GO:0052689">
    <property type="term" value="F:carboxylic ester hydrolase activity"/>
    <property type="evidence" value="ECO:0007669"/>
    <property type="project" value="UniProtKB-KW"/>
</dbReference>
<dbReference type="InterPro" id="IPR050309">
    <property type="entry name" value="Type-B_Carboxylest/Lipase"/>
</dbReference>